<organism evidence="1 2">
    <name type="scientific">Hominisplanchenecus murintestinalis</name>
    <dbReference type="NCBI Taxonomy" id="2941517"/>
    <lineage>
        <taxon>Bacteria</taxon>
        <taxon>Bacillati</taxon>
        <taxon>Bacillota</taxon>
        <taxon>Clostridia</taxon>
        <taxon>Lachnospirales</taxon>
        <taxon>Lachnospiraceae</taxon>
        <taxon>Hominisplanchenecus</taxon>
    </lineage>
</organism>
<evidence type="ECO:0000313" key="1">
    <source>
        <dbReference type="EMBL" id="TGX97631.1"/>
    </source>
</evidence>
<keyword evidence="2" id="KW-1185">Reference proteome</keyword>
<reference evidence="1" key="1">
    <citation type="submission" date="2019-04" db="EMBL/GenBank/DDBJ databases">
        <title>Microbes associate with the intestines of laboratory mice.</title>
        <authorList>
            <person name="Navarre W."/>
            <person name="Wong E."/>
            <person name="Huang K."/>
            <person name="Tropini C."/>
            <person name="Ng K."/>
            <person name="Yu B."/>
        </authorList>
    </citation>
    <scope>NUCLEOTIDE SEQUENCE</scope>
    <source>
        <strain evidence="1">NM72_1-8</strain>
    </source>
</reference>
<evidence type="ECO:0000313" key="2">
    <source>
        <dbReference type="Proteomes" id="UP000307720"/>
    </source>
</evidence>
<proteinExistence type="predicted"/>
<accession>A0AC61QY40</accession>
<protein>
    <submittedName>
        <fullName evidence="1">Cytidylate kinase-like family protein</fullName>
    </submittedName>
</protein>
<dbReference type="EMBL" id="SRZB01000028">
    <property type="protein sequence ID" value="TGX97631.1"/>
    <property type="molecule type" value="Genomic_DNA"/>
</dbReference>
<comment type="caution">
    <text evidence="1">The sequence shown here is derived from an EMBL/GenBank/DDBJ whole genome shotgun (WGS) entry which is preliminary data.</text>
</comment>
<name>A0AC61QY40_9FIRM</name>
<dbReference type="Proteomes" id="UP000307720">
    <property type="component" value="Unassembled WGS sequence"/>
</dbReference>
<sequence>MYKIIAIEREYASGGSEIGERLAEKLGIPCYGREILERAAQARGTTPEQIVHMEEATTGSFLYTIALAAKLAAGESCGLSEENQLYLEEAQIIWDLANQGSCVIVGRCAGWVLKERKDVLKVYIHADRDFRTKRAVTIYHDAKENVDGILRRCDKRRGNFYSANTGKKWDDKSEYHLMLDSGKLGIEGCVEVIGAACQG</sequence>
<gene>
    <name evidence="1" type="ORF">E5357_11840</name>
</gene>